<dbReference type="EMBL" id="AP028654">
    <property type="protein sequence ID" value="BEP28402.1"/>
    <property type="molecule type" value="Genomic_DNA"/>
</dbReference>
<keyword evidence="5" id="KW-1185">Reference proteome</keyword>
<feature type="signal peptide" evidence="2">
    <location>
        <begin position="1"/>
        <end position="21"/>
    </location>
</feature>
<dbReference type="RefSeq" id="WP_338536723.1">
    <property type="nucleotide sequence ID" value="NZ_AP028654.1"/>
</dbReference>
<proteinExistence type="predicted"/>
<dbReference type="PANTHER" id="PTHR35936:SF25">
    <property type="entry name" value="ABC TRANSPORTER SUBSTRATE-BINDING PROTEIN"/>
    <property type="match status" value="1"/>
</dbReference>
<dbReference type="AlphaFoldDB" id="A0AAU9E6Y1"/>
<feature type="domain" description="Solute-binding protein family 3/N-terminal" evidence="3">
    <location>
        <begin position="62"/>
        <end position="285"/>
    </location>
</feature>
<dbReference type="SMART" id="SM00062">
    <property type="entry name" value="PBPb"/>
    <property type="match status" value="2"/>
</dbReference>
<accession>A0AAU9E6Y1</accession>
<evidence type="ECO:0000313" key="5">
    <source>
        <dbReference type="Proteomes" id="UP001321786"/>
    </source>
</evidence>
<dbReference type="Proteomes" id="UP001321786">
    <property type="component" value="Chromosome"/>
</dbReference>
<dbReference type="Gene3D" id="3.40.190.10">
    <property type="entry name" value="Periplasmic binding protein-like II"/>
    <property type="match status" value="4"/>
</dbReference>
<dbReference type="KEGG" id="hprf:HLPR_07330"/>
<keyword evidence="1 2" id="KW-0732">Signal</keyword>
<dbReference type="InterPro" id="IPR001638">
    <property type="entry name" value="Solute-binding_3/MltF_N"/>
</dbReference>
<evidence type="ECO:0000259" key="3">
    <source>
        <dbReference type="SMART" id="SM00062"/>
    </source>
</evidence>
<name>A0AAU9E6Y1_9FIRM</name>
<gene>
    <name evidence="4" type="ORF">HLPR_07330</name>
</gene>
<dbReference type="PROSITE" id="PS51257">
    <property type="entry name" value="PROKAR_LIPOPROTEIN"/>
    <property type="match status" value="1"/>
</dbReference>
<protein>
    <recommendedName>
        <fullName evidence="3">Solute-binding protein family 3/N-terminal domain-containing protein</fullName>
    </recommendedName>
</protein>
<organism evidence="4 5">
    <name type="scientific">Helicovermis profundi</name>
    <dbReference type="NCBI Taxonomy" id="3065157"/>
    <lineage>
        <taxon>Bacteria</taxon>
        <taxon>Bacillati</taxon>
        <taxon>Bacillota</taxon>
        <taxon>Clostridia</taxon>
        <taxon>Helicovermis</taxon>
    </lineage>
</organism>
<evidence type="ECO:0000313" key="4">
    <source>
        <dbReference type="EMBL" id="BEP28402.1"/>
    </source>
</evidence>
<dbReference type="SUPFAM" id="SSF53850">
    <property type="entry name" value="Periplasmic binding protein-like II"/>
    <property type="match status" value="2"/>
</dbReference>
<reference evidence="4 5" key="1">
    <citation type="submission" date="2023-08" db="EMBL/GenBank/DDBJ databases">
        <title>Helicovermis profunda gen. nov., sp. nov., a novel mesophilic, fermentative bacterium within the Bacillota from a deep-sea hydrothermal vent chimney.</title>
        <authorList>
            <person name="Miyazaki U."/>
            <person name="Mizutani D."/>
            <person name="Hashimoto Y."/>
            <person name="Tame A."/>
            <person name="Sawayama S."/>
            <person name="Miyazaki J."/>
            <person name="Takai K."/>
            <person name="Nakagawa S."/>
        </authorList>
    </citation>
    <scope>NUCLEOTIDE SEQUENCE [LARGE SCALE GENOMIC DNA]</scope>
    <source>
        <strain evidence="4 5">S502</strain>
    </source>
</reference>
<feature type="chain" id="PRO_5043627921" description="Solute-binding protein family 3/N-terminal domain-containing protein" evidence="2">
    <location>
        <begin position="22"/>
        <end position="535"/>
    </location>
</feature>
<dbReference type="Pfam" id="PF00497">
    <property type="entry name" value="SBP_bac_3"/>
    <property type="match status" value="2"/>
</dbReference>
<feature type="domain" description="Solute-binding protein family 3/N-terminal" evidence="3">
    <location>
        <begin position="305"/>
        <end position="531"/>
    </location>
</feature>
<evidence type="ECO:0000256" key="2">
    <source>
        <dbReference type="SAM" id="SignalP"/>
    </source>
</evidence>
<evidence type="ECO:0000256" key="1">
    <source>
        <dbReference type="ARBA" id="ARBA00022729"/>
    </source>
</evidence>
<sequence length="535" mass="60817">MKKIFALLLISILVFTGCSIKDNGFTRDLLIKNQTVKAKEVASTSSDTSSSDTSSDTVKREKLVFAIGEWAPYVSETIDNQGFTTEIVKKAFDEVNIDTEFKFYTWAKTLKEVNSHNSFATFPWSFNKDRAKDFLFTDPITVSETKLMYLDGGNAPKDYTDIKSLKKYKIGGVKDYSYVSLFDKENIEIDISLKEDEAIKKLYNKRIDLLPASPLVAHDFITKTYPNEIEKFKFLKTPIESLDMGLLVDKNYPNAKEYIQKFNEGLAKLKATGDYDKILQKHGYGFLVADKSSVDVSSTYASIDPITITTGEYAPFVSESLLNQGFTSEIIKRAFELTNVKVDFKFYAWAKAKAEIENKNAFGSYPWSITDERKAKYAFTDPIVSSTSSFFYLKSNKNIPSGLDFTTFKDLKKYKIGGVKNFFYVDPLEKAGIKADLADKESDSMNKLINGRIDLYPGDVLTSLDLMKSDFKDQIDNIDWFKTPFSTTNYAIMISKDYPNNEEYIKRFNEGLAMMKKSGEFQQILDKHGYGFLGK</sequence>
<dbReference type="PANTHER" id="PTHR35936">
    <property type="entry name" value="MEMBRANE-BOUND LYTIC MUREIN TRANSGLYCOSYLASE F"/>
    <property type="match status" value="1"/>
</dbReference>